<evidence type="ECO:0000313" key="4">
    <source>
        <dbReference type="Proteomes" id="UP001596472"/>
    </source>
</evidence>
<accession>A0ABW2L9X5</accession>
<dbReference type="InterPro" id="IPR036291">
    <property type="entry name" value="NAD(P)-bd_dom_sf"/>
</dbReference>
<name>A0ABW2L9X5_9BACT</name>
<dbReference type="InterPro" id="IPR050259">
    <property type="entry name" value="SDR"/>
</dbReference>
<dbReference type="PANTHER" id="PTHR42879">
    <property type="entry name" value="3-OXOACYL-(ACYL-CARRIER-PROTEIN) REDUCTASE"/>
    <property type="match status" value="1"/>
</dbReference>
<dbReference type="PANTHER" id="PTHR42879:SF2">
    <property type="entry name" value="3-OXOACYL-[ACYL-CARRIER-PROTEIN] REDUCTASE FABG"/>
    <property type="match status" value="1"/>
</dbReference>
<feature type="domain" description="Ketoreductase" evidence="2">
    <location>
        <begin position="2"/>
        <end position="181"/>
    </location>
</feature>
<comment type="caution">
    <text evidence="3">The sequence shown here is derived from an EMBL/GenBank/DDBJ whole genome shotgun (WGS) entry which is preliminary data.</text>
</comment>
<dbReference type="InterPro" id="IPR002347">
    <property type="entry name" value="SDR_fam"/>
</dbReference>
<dbReference type="SMART" id="SM00822">
    <property type="entry name" value="PKS_KR"/>
    <property type="match status" value="1"/>
</dbReference>
<dbReference type="PROSITE" id="PS00061">
    <property type="entry name" value="ADH_SHORT"/>
    <property type="match status" value="1"/>
</dbReference>
<dbReference type="RefSeq" id="WP_379713827.1">
    <property type="nucleotide sequence ID" value="NZ_JBHTBS010000008.1"/>
</dbReference>
<evidence type="ECO:0000256" key="1">
    <source>
        <dbReference type="ARBA" id="ARBA00006484"/>
    </source>
</evidence>
<comment type="similarity">
    <text evidence="1">Belongs to the short-chain dehydrogenases/reductases (SDR) family.</text>
</comment>
<dbReference type="Pfam" id="PF13561">
    <property type="entry name" value="adh_short_C2"/>
    <property type="match status" value="1"/>
</dbReference>
<gene>
    <name evidence="3" type="ORF">ACFQY0_14835</name>
</gene>
<dbReference type="SUPFAM" id="SSF51735">
    <property type="entry name" value="NAD(P)-binding Rossmann-fold domains"/>
    <property type="match status" value="1"/>
</dbReference>
<dbReference type="InterPro" id="IPR057326">
    <property type="entry name" value="KR_dom"/>
</dbReference>
<dbReference type="Gene3D" id="3.40.50.720">
    <property type="entry name" value="NAD(P)-binding Rossmann-like Domain"/>
    <property type="match status" value="1"/>
</dbReference>
<dbReference type="PRINTS" id="PR00080">
    <property type="entry name" value="SDRFAMILY"/>
</dbReference>
<proteinExistence type="inferred from homology"/>
<evidence type="ECO:0000259" key="2">
    <source>
        <dbReference type="SMART" id="SM00822"/>
    </source>
</evidence>
<protein>
    <submittedName>
        <fullName evidence="3">SDR family oxidoreductase</fullName>
    </submittedName>
</protein>
<sequence>MRSILITGGNGGLGLGIGRYFLEKFPEDRVWLGVRSNRDKAEALVAEFEGRCRVVDLEVTSKDAWEKAVETIMAADGQLDVLVNNAGAHQDSLLATMTDEAWSSVVSSNLDSVFLGCRAVIRPMMGRKFGRIINIASLSAVLPPLGQTNYAAAKAGVVALSQTLAKEVARAGITVNSILPGYIETEALSHMDADAAKLAKRGIPMRRFGRPEEVAVAVGFLACQDAGYVTGSALKIDGGIF</sequence>
<keyword evidence="4" id="KW-1185">Reference proteome</keyword>
<dbReference type="EMBL" id="JBHTBS010000008">
    <property type="protein sequence ID" value="MFC7338468.1"/>
    <property type="molecule type" value="Genomic_DNA"/>
</dbReference>
<organism evidence="3 4">
    <name type="scientific">Haloferula chungangensis</name>
    <dbReference type="NCBI Taxonomy" id="1048331"/>
    <lineage>
        <taxon>Bacteria</taxon>
        <taxon>Pseudomonadati</taxon>
        <taxon>Verrucomicrobiota</taxon>
        <taxon>Verrucomicrobiia</taxon>
        <taxon>Verrucomicrobiales</taxon>
        <taxon>Verrucomicrobiaceae</taxon>
        <taxon>Haloferula</taxon>
    </lineage>
</organism>
<dbReference type="PRINTS" id="PR00081">
    <property type="entry name" value="GDHRDH"/>
</dbReference>
<dbReference type="Proteomes" id="UP001596472">
    <property type="component" value="Unassembled WGS sequence"/>
</dbReference>
<reference evidence="4" key="1">
    <citation type="journal article" date="2019" name="Int. J. Syst. Evol. Microbiol.">
        <title>The Global Catalogue of Microorganisms (GCM) 10K type strain sequencing project: providing services to taxonomists for standard genome sequencing and annotation.</title>
        <authorList>
            <consortium name="The Broad Institute Genomics Platform"/>
            <consortium name="The Broad Institute Genome Sequencing Center for Infectious Disease"/>
            <person name="Wu L."/>
            <person name="Ma J."/>
        </authorList>
    </citation>
    <scope>NUCLEOTIDE SEQUENCE [LARGE SCALE GENOMIC DNA]</scope>
    <source>
        <strain evidence="4">CGMCC 4.1467</strain>
    </source>
</reference>
<evidence type="ECO:0000313" key="3">
    <source>
        <dbReference type="EMBL" id="MFC7338468.1"/>
    </source>
</evidence>
<dbReference type="InterPro" id="IPR020904">
    <property type="entry name" value="Sc_DH/Rdtase_CS"/>
</dbReference>